<name>A0A974DYQ3_XENLA</name>
<reference evidence="2" key="1">
    <citation type="journal article" date="2016" name="Nature">
        <title>Genome evolution in the allotetraploid frog Xenopus laevis.</title>
        <authorList>
            <person name="Session A.M."/>
            <person name="Uno Y."/>
            <person name="Kwon T."/>
            <person name="Chapman J.A."/>
            <person name="Toyoda A."/>
            <person name="Takahashi S."/>
            <person name="Fukui A."/>
            <person name="Hikosaka A."/>
            <person name="Suzuki A."/>
            <person name="Kondo M."/>
            <person name="van Heeringen S.J."/>
            <person name="Quigley I."/>
            <person name="Heinz S."/>
            <person name="Ogino H."/>
            <person name="Ochi H."/>
            <person name="Hellsten U."/>
            <person name="Lyons J.B."/>
            <person name="Simakov O."/>
            <person name="Putnam N."/>
            <person name="Stites J."/>
            <person name="Kuroki Y."/>
            <person name="Tanaka T."/>
            <person name="Michiue T."/>
            <person name="Watanabe M."/>
            <person name="Bogdanovic O."/>
            <person name="Lister R."/>
            <person name="Georgiou G."/>
            <person name="Paranjpe S.S."/>
            <person name="van Kruijsbergen I."/>
            <person name="Shu S."/>
            <person name="Carlson J."/>
            <person name="Kinoshita T."/>
            <person name="Ohta Y."/>
            <person name="Mawaribuchi S."/>
            <person name="Jenkins J."/>
            <person name="Grimwood J."/>
            <person name="Schmutz J."/>
            <person name="Mitros T."/>
            <person name="Mozaffari S.V."/>
            <person name="Suzuki Y."/>
            <person name="Haramoto Y."/>
            <person name="Yamamoto T.S."/>
            <person name="Takagi C."/>
            <person name="Heald R."/>
            <person name="Miller K."/>
            <person name="Haudenschild C."/>
            <person name="Kitzman J."/>
            <person name="Nakayama T."/>
            <person name="Izutsu Y."/>
            <person name="Robert J."/>
            <person name="Fortriede J."/>
            <person name="Burns K."/>
            <person name="Lotay V."/>
            <person name="Karimi K."/>
            <person name="Yasuoka Y."/>
            <person name="Dichmann D.S."/>
            <person name="Flajnik M.F."/>
            <person name="Houston D.W."/>
            <person name="Shendure J."/>
            <person name="DuPasquier L."/>
            <person name="Vize P.D."/>
            <person name="Zorn A.M."/>
            <person name="Ito M."/>
            <person name="Marcotte E.M."/>
            <person name="Wallingford J.B."/>
            <person name="Ito Y."/>
            <person name="Asashima M."/>
            <person name="Ueno N."/>
            <person name="Matsuda Y."/>
            <person name="Veenstra G.J."/>
            <person name="Fujiyama A."/>
            <person name="Harland R.M."/>
            <person name="Taira M."/>
            <person name="Rokhsar D.S."/>
        </authorList>
    </citation>
    <scope>NUCLEOTIDE SEQUENCE [LARGE SCALE GENOMIC DNA]</scope>
    <source>
        <strain evidence="2">J</strain>
    </source>
</reference>
<organism evidence="1 2">
    <name type="scientific">Xenopus laevis</name>
    <name type="common">African clawed frog</name>
    <dbReference type="NCBI Taxonomy" id="8355"/>
    <lineage>
        <taxon>Eukaryota</taxon>
        <taxon>Metazoa</taxon>
        <taxon>Chordata</taxon>
        <taxon>Craniata</taxon>
        <taxon>Vertebrata</taxon>
        <taxon>Euteleostomi</taxon>
        <taxon>Amphibia</taxon>
        <taxon>Batrachia</taxon>
        <taxon>Anura</taxon>
        <taxon>Pipoidea</taxon>
        <taxon>Pipidae</taxon>
        <taxon>Xenopodinae</taxon>
        <taxon>Xenopus</taxon>
        <taxon>Xenopus</taxon>
    </lineage>
</organism>
<sequence>MSALHSELILTLKNPSWLLAAGLDLASSNPVDPSPCGAPLTQTCLKTWEIFPQPPLAIIATTENMYTQGRKGVLWHQWRTLRLRPLPPQSNSSYQCCYKPYLGHAFKLGSIGNFYTNKNVHFTM</sequence>
<dbReference type="EMBL" id="CM004466">
    <property type="protein sequence ID" value="OCU00359.1"/>
    <property type="molecule type" value="Genomic_DNA"/>
</dbReference>
<gene>
    <name evidence="1" type="ORF">XELAEV_18006133mg</name>
</gene>
<evidence type="ECO:0000313" key="1">
    <source>
        <dbReference type="EMBL" id="OCU00359.1"/>
    </source>
</evidence>
<evidence type="ECO:0000313" key="2">
    <source>
        <dbReference type="Proteomes" id="UP000694892"/>
    </source>
</evidence>
<dbReference type="AlphaFoldDB" id="A0A974DYQ3"/>
<accession>A0A974DYQ3</accession>
<proteinExistence type="predicted"/>
<protein>
    <submittedName>
        <fullName evidence="1">Uncharacterized protein</fullName>
    </submittedName>
</protein>
<dbReference type="Proteomes" id="UP000694892">
    <property type="component" value="Chromosome 1L"/>
</dbReference>